<feature type="region of interest" description="Disordered" evidence="1">
    <location>
        <begin position="1"/>
        <end position="33"/>
    </location>
</feature>
<protein>
    <submittedName>
        <fullName evidence="2">Uncharacterized protein</fullName>
    </submittedName>
</protein>
<keyword evidence="3" id="KW-1185">Reference proteome</keyword>
<gene>
    <name evidence="2" type="ORF">AWRI4620_LOCUS2230</name>
</gene>
<name>A0A9N8KGF5_9PEZI</name>
<comment type="caution">
    <text evidence="2">The sequence shown here is derived from an EMBL/GenBank/DDBJ whole genome shotgun (WGS) entry which is preliminary data.</text>
</comment>
<dbReference type="AlphaFoldDB" id="A0A9N8KGF5"/>
<dbReference type="EMBL" id="CAINUL010000002">
    <property type="protein sequence ID" value="CAD0107975.1"/>
    <property type="molecule type" value="Genomic_DNA"/>
</dbReference>
<evidence type="ECO:0000313" key="2">
    <source>
        <dbReference type="EMBL" id="CAD0107975.1"/>
    </source>
</evidence>
<evidence type="ECO:0000313" key="3">
    <source>
        <dbReference type="Proteomes" id="UP000745764"/>
    </source>
</evidence>
<feature type="compositionally biased region" description="Basic and acidic residues" evidence="1">
    <location>
        <begin position="1"/>
        <end position="15"/>
    </location>
</feature>
<evidence type="ECO:0000256" key="1">
    <source>
        <dbReference type="SAM" id="MobiDB-lite"/>
    </source>
</evidence>
<reference evidence="2" key="1">
    <citation type="submission" date="2020-06" db="EMBL/GenBank/DDBJ databases">
        <authorList>
            <person name="Onetto C."/>
        </authorList>
    </citation>
    <scope>NUCLEOTIDE SEQUENCE</scope>
</reference>
<dbReference type="Proteomes" id="UP000745764">
    <property type="component" value="Unassembled WGS sequence"/>
</dbReference>
<proteinExistence type="predicted"/>
<organism evidence="2 3">
    <name type="scientific">Aureobasidium uvarum</name>
    <dbReference type="NCBI Taxonomy" id="2773716"/>
    <lineage>
        <taxon>Eukaryota</taxon>
        <taxon>Fungi</taxon>
        <taxon>Dikarya</taxon>
        <taxon>Ascomycota</taxon>
        <taxon>Pezizomycotina</taxon>
        <taxon>Dothideomycetes</taxon>
        <taxon>Dothideomycetidae</taxon>
        <taxon>Dothideales</taxon>
        <taxon>Saccotheciaceae</taxon>
        <taxon>Aureobasidium</taxon>
    </lineage>
</organism>
<sequence>MEKERTSGEVERPEQAEPVLPVVNPALEKPAPPQSSIHPALYVVVILFNKYILDKNKLNFRESSVQATTSSHELTVS</sequence>
<dbReference type="OrthoDB" id="6418713at2759"/>
<accession>A0A9N8KGF5</accession>